<dbReference type="InterPro" id="IPR000524">
    <property type="entry name" value="Tscrpt_reg_HTH_GntR"/>
</dbReference>
<dbReference type="Gene3D" id="1.10.10.10">
    <property type="entry name" value="Winged helix-like DNA-binding domain superfamily/Winged helix DNA-binding domain"/>
    <property type="match status" value="1"/>
</dbReference>
<dbReference type="OrthoDB" id="5243844at2"/>
<keyword evidence="1" id="KW-0805">Transcription regulation</keyword>
<evidence type="ECO:0000256" key="3">
    <source>
        <dbReference type="ARBA" id="ARBA00023163"/>
    </source>
</evidence>
<accession>A6W9Z0</accession>
<dbReference type="InterPro" id="IPR008920">
    <property type="entry name" value="TF_FadR/GntR_C"/>
</dbReference>
<feature type="domain" description="HTH gntR-type" evidence="5">
    <location>
        <begin position="12"/>
        <end position="79"/>
    </location>
</feature>
<organism evidence="6 7">
    <name type="scientific">Kineococcus radiotolerans (strain ATCC BAA-149 / DSM 14245 / SRS30216)</name>
    <dbReference type="NCBI Taxonomy" id="266940"/>
    <lineage>
        <taxon>Bacteria</taxon>
        <taxon>Bacillati</taxon>
        <taxon>Actinomycetota</taxon>
        <taxon>Actinomycetes</taxon>
        <taxon>Kineosporiales</taxon>
        <taxon>Kineosporiaceae</taxon>
        <taxon>Kineococcus</taxon>
    </lineage>
</organism>
<dbReference type="PROSITE" id="PS50949">
    <property type="entry name" value="HTH_GNTR"/>
    <property type="match status" value="1"/>
</dbReference>
<dbReference type="Gene3D" id="1.20.120.530">
    <property type="entry name" value="GntR ligand-binding domain-like"/>
    <property type="match status" value="1"/>
</dbReference>
<evidence type="ECO:0000313" key="6">
    <source>
        <dbReference type="EMBL" id="ABS03629.1"/>
    </source>
</evidence>
<evidence type="ECO:0000256" key="1">
    <source>
        <dbReference type="ARBA" id="ARBA00023015"/>
    </source>
</evidence>
<keyword evidence="2" id="KW-0238">DNA-binding</keyword>
<sequence>MSVAPRFVLAPSSVVDALFEAVRQRIVTGELAGGEKLTEARVSSEYGVARTTAKACLERLTSSGLVRRSAHKSAVVTELGSTELSDLYFARSAVEGAAVRRLAGLQQVPAPALEAQERVVLAVEAGDFARQAAADMDFHAALVDGTGSERLARMHALIMGEVHLTMGQSQAHVVPGRSSVGDEHEAVLHAVTAGDVEGAVAALQTHLERAEARVQARLVRMGQRATDDRTGDTAHDTAGDVTGRPADDVTRATA</sequence>
<dbReference type="RefSeq" id="WP_011981232.1">
    <property type="nucleotide sequence ID" value="NC_009664.2"/>
</dbReference>
<feature type="compositionally biased region" description="Basic and acidic residues" evidence="4">
    <location>
        <begin position="245"/>
        <end position="254"/>
    </location>
</feature>
<dbReference type="Proteomes" id="UP000001116">
    <property type="component" value="Chromosome"/>
</dbReference>
<dbReference type="eggNOG" id="COG1802">
    <property type="taxonomic scope" value="Bacteria"/>
</dbReference>
<dbReference type="PANTHER" id="PTHR43537">
    <property type="entry name" value="TRANSCRIPTIONAL REGULATOR, GNTR FAMILY"/>
    <property type="match status" value="1"/>
</dbReference>
<feature type="compositionally biased region" description="Basic and acidic residues" evidence="4">
    <location>
        <begin position="225"/>
        <end position="238"/>
    </location>
</feature>
<evidence type="ECO:0000256" key="2">
    <source>
        <dbReference type="ARBA" id="ARBA00023125"/>
    </source>
</evidence>
<dbReference type="Pfam" id="PF00392">
    <property type="entry name" value="GntR"/>
    <property type="match status" value="1"/>
</dbReference>
<keyword evidence="7" id="KW-1185">Reference proteome</keyword>
<dbReference type="GO" id="GO:0003677">
    <property type="term" value="F:DNA binding"/>
    <property type="evidence" value="ECO:0007669"/>
    <property type="project" value="UniProtKB-KW"/>
</dbReference>
<dbReference type="SUPFAM" id="SSF46785">
    <property type="entry name" value="Winged helix' DNA-binding domain"/>
    <property type="match status" value="1"/>
</dbReference>
<dbReference type="GO" id="GO:0003700">
    <property type="term" value="F:DNA-binding transcription factor activity"/>
    <property type="evidence" value="ECO:0007669"/>
    <property type="project" value="InterPro"/>
</dbReference>
<dbReference type="InterPro" id="IPR036388">
    <property type="entry name" value="WH-like_DNA-bd_sf"/>
</dbReference>
<dbReference type="KEGG" id="kra:Krad_2145"/>
<protein>
    <submittedName>
        <fullName evidence="6">Transcriptional regulator, GntR family</fullName>
    </submittedName>
</protein>
<dbReference type="SUPFAM" id="SSF48008">
    <property type="entry name" value="GntR ligand-binding domain-like"/>
    <property type="match status" value="1"/>
</dbReference>
<dbReference type="STRING" id="266940.Krad_2145"/>
<dbReference type="AlphaFoldDB" id="A6W9Z0"/>
<dbReference type="EMBL" id="CP000750">
    <property type="protein sequence ID" value="ABS03629.1"/>
    <property type="molecule type" value="Genomic_DNA"/>
</dbReference>
<reference evidence="7" key="1">
    <citation type="journal article" date="2008" name="PLoS ONE">
        <title>Survival in nuclear waste, extreme resistance, and potential applications gleaned from the genome sequence of Kineococcus radiotolerans SRS30216.</title>
        <authorList>
            <person name="Bagwell C.E."/>
            <person name="Bhat S."/>
            <person name="Hawkins G.M."/>
            <person name="Smith B.W."/>
            <person name="Biswas T."/>
            <person name="Hoover T.R."/>
            <person name="Saunders E."/>
            <person name="Han C.S."/>
            <person name="Tsodikov O.V."/>
            <person name="Shimkets L.J."/>
        </authorList>
    </citation>
    <scope>NUCLEOTIDE SEQUENCE [LARGE SCALE GENOMIC DNA]</scope>
    <source>
        <strain evidence="7">ATCC BAA-149 / DSM 14245 / SRS30216</strain>
    </source>
</reference>
<dbReference type="SMART" id="SM00345">
    <property type="entry name" value="HTH_GNTR"/>
    <property type="match status" value="1"/>
</dbReference>
<dbReference type="SMART" id="SM00895">
    <property type="entry name" value="FCD"/>
    <property type="match status" value="1"/>
</dbReference>
<dbReference type="PANTHER" id="PTHR43537:SF24">
    <property type="entry name" value="GLUCONATE OPERON TRANSCRIPTIONAL REPRESSOR"/>
    <property type="match status" value="1"/>
</dbReference>
<evidence type="ECO:0000259" key="5">
    <source>
        <dbReference type="PROSITE" id="PS50949"/>
    </source>
</evidence>
<gene>
    <name evidence="6" type="ordered locus">Krad_2145</name>
</gene>
<dbReference type="Pfam" id="PF07729">
    <property type="entry name" value="FCD"/>
    <property type="match status" value="1"/>
</dbReference>
<proteinExistence type="predicted"/>
<name>A6W9Z0_KINRD</name>
<evidence type="ECO:0000313" key="7">
    <source>
        <dbReference type="Proteomes" id="UP000001116"/>
    </source>
</evidence>
<evidence type="ECO:0000256" key="4">
    <source>
        <dbReference type="SAM" id="MobiDB-lite"/>
    </source>
</evidence>
<feature type="region of interest" description="Disordered" evidence="4">
    <location>
        <begin position="221"/>
        <end position="254"/>
    </location>
</feature>
<dbReference type="HOGENOM" id="CLU_017584_5_5_11"/>
<keyword evidence="3" id="KW-0804">Transcription</keyword>
<dbReference type="InterPro" id="IPR011711">
    <property type="entry name" value="GntR_C"/>
</dbReference>
<dbReference type="InterPro" id="IPR036390">
    <property type="entry name" value="WH_DNA-bd_sf"/>
</dbReference>